<organism evidence="1 2">
    <name type="scientific">Mycena albidolilacea</name>
    <dbReference type="NCBI Taxonomy" id="1033008"/>
    <lineage>
        <taxon>Eukaryota</taxon>
        <taxon>Fungi</taxon>
        <taxon>Dikarya</taxon>
        <taxon>Basidiomycota</taxon>
        <taxon>Agaricomycotina</taxon>
        <taxon>Agaricomycetes</taxon>
        <taxon>Agaricomycetidae</taxon>
        <taxon>Agaricales</taxon>
        <taxon>Marasmiineae</taxon>
        <taxon>Mycenaceae</taxon>
        <taxon>Mycena</taxon>
    </lineage>
</organism>
<sequence>MQGATSAYSPIRATRRRAQFSPNELDSLTLNGVIGSGSYRSTCRRPRLSGARALDTSAHLLEAINLLRLPELDTEKLTLTEVDSLFPFL</sequence>
<gene>
    <name evidence="1" type="ORF">DFH08DRAFT_978813</name>
</gene>
<protein>
    <submittedName>
        <fullName evidence="1">Uncharacterized protein</fullName>
    </submittedName>
</protein>
<keyword evidence="2" id="KW-1185">Reference proteome</keyword>
<dbReference type="AlphaFoldDB" id="A0AAD6YXT8"/>
<accession>A0AAD6YXT8</accession>
<reference evidence="1" key="1">
    <citation type="submission" date="2023-03" db="EMBL/GenBank/DDBJ databases">
        <title>Massive genome expansion in bonnet fungi (Mycena s.s.) driven by repeated elements and novel gene families across ecological guilds.</title>
        <authorList>
            <consortium name="Lawrence Berkeley National Laboratory"/>
            <person name="Harder C.B."/>
            <person name="Miyauchi S."/>
            <person name="Viragh M."/>
            <person name="Kuo A."/>
            <person name="Thoen E."/>
            <person name="Andreopoulos B."/>
            <person name="Lu D."/>
            <person name="Skrede I."/>
            <person name="Drula E."/>
            <person name="Henrissat B."/>
            <person name="Morin E."/>
            <person name="Kohler A."/>
            <person name="Barry K."/>
            <person name="LaButti K."/>
            <person name="Morin E."/>
            <person name="Salamov A."/>
            <person name="Lipzen A."/>
            <person name="Mereny Z."/>
            <person name="Hegedus B."/>
            <person name="Baldrian P."/>
            <person name="Stursova M."/>
            <person name="Weitz H."/>
            <person name="Taylor A."/>
            <person name="Grigoriev I.V."/>
            <person name="Nagy L.G."/>
            <person name="Martin F."/>
            <person name="Kauserud H."/>
        </authorList>
    </citation>
    <scope>NUCLEOTIDE SEQUENCE</scope>
    <source>
        <strain evidence="1">CBHHK002</strain>
    </source>
</reference>
<dbReference type="Proteomes" id="UP001218218">
    <property type="component" value="Unassembled WGS sequence"/>
</dbReference>
<dbReference type="EMBL" id="JARIHO010000136">
    <property type="protein sequence ID" value="KAJ7301408.1"/>
    <property type="molecule type" value="Genomic_DNA"/>
</dbReference>
<evidence type="ECO:0000313" key="2">
    <source>
        <dbReference type="Proteomes" id="UP001218218"/>
    </source>
</evidence>
<evidence type="ECO:0000313" key="1">
    <source>
        <dbReference type="EMBL" id="KAJ7301408.1"/>
    </source>
</evidence>
<comment type="caution">
    <text evidence="1">The sequence shown here is derived from an EMBL/GenBank/DDBJ whole genome shotgun (WGS) entry which is preliminary data.</text>
</comment>
<name>A0AAD6YXT8_9AGAR</name>
<proteinExistence type="predicted"/>